<comment type="caution">
    <text evidence="3">The sequence shown here is derived from an EMBL/GenBank/DDBJ whole genome shotgun (WGS) entry which is preliminary data.</text>
</comment>
<protein>
    <submittedName>
        <fullName evidence="3">Alpha/beta hydrolase</fullName>
    </submittedName>
</protein>
<dbReference type="InterPro" id="IPR000073">
    <property type="entry name" value="AB_hydrolase_1"/>
</dbReference>
<dbReference type="Gene3D" id="3.40.50.1820">
    <property type="entry name" value="alpha/beta hydrolase"/>
    <property type="match status" value="1"/>
</dbReference>
<dbReference type="PRINTS" id="PR00111">
    <property type="entry name" value="ABHYDROLASE"/>
</dbReference>
<reference evidence="3 4" key="1">
    <citation type="submission" date="2020-08" db="EMBL/GenBank/DDBJ databases">
        <title>Cohnella phylogeny.</title>
        <authorList>
            <person name="Dunlap C."/>
        </authorList>
    </citation>
    <scope>NUCLEOTIDE SEQUENCE [LARGE SCALE GENOMIC DNA]</scope>
    <source>
        <strain evidence="3 4">DSM 25239</strain>
    </source>
</reference>
<keyword evidence="1 3" id="KW-0378">Hydrolase</keyword>
<dbReference type="Proteomes" id="UP000553776">
    <property type="component" value="Unassembled WGS sequence"/>
</dbReference>
<dbReference type="RefSeq" id="WP_185139817.1">
    <property type="nucleotide sequence ID" value="NZ_JACJVR010000145.1"/>
</dbReference>
<evidence type="ECO:0000313" key="4">
    <source>
        <dbReference type="Proteomes" id="UP000553776"/>
    </source>
</evidence>
<sequence length="264" mass="28960">MKVRVNGVELHVEEQGQGDLALVFLHFYGGSSRTWNQVIAGLKDDYRCVAYDQRGWGDSDKSASSYSIRDLADDAEALIRELGLKRYALVGHSMGGKAAQLLSSRRPAGLEALVLVAPSPPTPQEMPPEMRRAMVHFYDSREGAEIALGNIALLPLEDAVREQALEDMQRSAPLARAAWPETAMLEDISAEVANIGVPTLVLAGESDPVDRLETLRRELLPRIPHAELRAIPHTGHLSPLEVPDRIRAEIASFLAECKRTSAAR</sequence>
<dbReference type="SUPFAM" id="SSF53474">
    <property type="entry name" value="alpha/beta-Hydrolases"/>
    <property type="match status" value="1"/>
</dbReference>
<proteinExistence type="predicted"/>
<dbReference type="EMBL" id="JACJVR010000145">
    <property type="protein sequence ID" value="MBB6695866.1"/>
    <property type="molecule type" value="Genomic_DNA"/>
</dbReference>
<dbReference type="GO" id="GO:0016787">
    <property type="term" value="F:hydrolase activity"/>
    <property type="evidence" value="ECO:0007669"/>
    <property type="project" value="UniProtKB-KW"/>
</dbReference>
<dbReference type="PANTHER" id="PTHR43798:SF31">
    <property type="entry name" value="AB HYDROLASE SUPERFAMILY PROTEIN YCLE"/>
    <property type="match status" value="1"/>
</dbReference>
<gene>
    <name evidence="3" type="ORF">H7B90_31180</name>
</gene>
<dbReference type="AlphaFoldDB" id="A0A841U5G9"/>
<name>A0A841U5G9_9BACL</name>
<dbReference type="InterPro" id="IPR050266">
    <property type="entry name" value="AB_hydrolase_sf"/>
</dbReference>
<dbReference type="Pfam" id="PF12697">
    <property type="entry name" value="Abhydrolase_6"/>
    <property type="match status" value="1"/>
</dbReference>
<accession>A0A841U5G9</accession>
<dbReference type="InterPro" id="IPR029058">
    <property type="entry name" value="AB_hydrolase_fold"/>
</dbReference>
<evidence type="ECO:0000259" key="2">
    <source>
        <dbReference type="Pfam" id="PF12697"/>
    </source>
</evidence>
<feature type="domain" description="AB hydrolase-1" evidence="2">
    <location>
        <begin position="22"/>
        <end position="248"/>
    </location>
</feature>
<organism evidence="3 4">
    <name type="scientific">Cohnella xylanilytica</name>
    <dbReference type="NCBI Taxonomy" id="557555"/>
    <lineage>
        <taxon>Bacteria</taxon>
        <taxon>Bacillati</taxon>
        <taxon>Bacillota</taxon>
        <taxon>Bacilli</taxon>
        <taxon>Bacillales</taxon>
        <taxon>Paenibacillaceae</taxon>
        <taxon>Cohnella</taxon>
    </lineage>
</organism>
<keyword evidence="4" id="KW-1185">Reference proteome</keyword>
<dbReference type="PANTHER" id="PTHR43798">
    <property type="entry name" value="MONOACYLGLYCEROL LIPASE"/>
    <property type="match status" value="1"/>
</dbReference>
<evidence type="ECO:0000313" key="3">
    <source>
        <dbReference type="EMBL" id="MBB6695866.1"/>
    </source>
</evidence>
<evidence type="ECO:0000256" key="1">
    <source>
        <dbReference type="ARBA" id="ARBA00022801"/>
    </source>
</evidence>
<dbReference type="GO" id="GO:0016020">
    <property type="term" value="C:membrane"/>
    <property type="evidence" value="ECO:0007669"/>
    <property type="project" value="TreeGrafter"/>
</dbReference>